<feature type="domain" description="CoA carboxyltransferase N-terminal" evidence="2">
    <location>
        <begin position="1"/>
        <end position="207"/>
    </location>
</feature>
<name>A0A1G4WBA7_9MYCO</name>
<dbReference type="Pfam" id="PF01039">
    <property type="entry name" value="Carboxyl_trans"/>
    <property type="match status" value="1"/>
</dbReference>
<dbReference type="NCBIfam" id="TIGR03134">
    <property type="entry name" value="malonate_gamma"/>
    <property type="match status" value="1"/>
</dbReference>
<evidence type="ECO:0000313" key="4">
    <source>
        <dbReference type="Proteomes" id="UP000199707"/>
    </source>
</evidence>
<dbReference type="STRING" id="1502745.SAMN02799620_02758"/>
<dbReference type="EMBL" id="FMUB01000005">
    <property type="protein sequence ID" value="SCX19815.1"/>
    <property type="molecule type" value="Genomic_DNA"/>
</dbReference>
<dbReference type="InterPro" id="IPR009648">
    <property type="entry name" value="Malonate_gamma"/>
</dbReference>
<dbReference type="Pfam" id="PF06833">
    <property type="entry name" value="MdcE"/>
    <property type="match status" value="1"/>
</dbReference>
<dbReference type="GO" id="GO:0016740">
    <property type="term" value="F:transferase activity"/>
    <property type="evidence" value="ECO:0007669"/>
    <property type="project" value="UniProtKB-KW"/>
</dbReference>
<sequence>MSDTSMLVGLTWQQLLARQSFIELDALARATALLDRGTARVLAGPFDRLESPWLEPQGVTPQSDDGVVIVRGSVDGHPAVVAAIDQRFQGGGIGEVSGAKISQALLHAAADSRAGTPTAAVILFETGGVRLQEANLGLNAVAEICSAVLDLRPVAPVIGIVAGTVGSFGGMSIAAGLCTRLIVTPQSRIGLNGPAVIEQEGGIDEFDSHDHALIWAVDGGEQRAGTGLADDLVPDDVALIRRHVVDAIADGVGAPGSHRSERLDVLTSRLATLDPVHPPEPAALRELWGRTYAPVPVHARAPRQRTGPATRGRTWLAALSAGVAPQQVIPSVLSATTPTACYLAVVPDPGNPYHRAREGQVGLTESSALAHAVRDIVEQDRGHTTKRAIVAVVDLPSQAYGRIEETAGLHQAMAAAVDAYHRARTAGHPIVTLVVGTALSGGFLTHGLQANQILALDDPAVEIHAMHKEAAARITMRTVGELDDLATTIPPLSYRVADWATLGFCDGLLSVADADDPAPSDVAAVAAAVDDAIARARVGVLDLANRLDSAAAMTARRASRAVRDILDEQWTS</sequence>
<accession>A0A1G4WBA7</accession>
<dbReference type="AlphaFoldDB" id="A0A1G4WBA7"/>
<dbReference type="SUPFAM" id="SSF52096">
    <property type="entry name" value="ClpP/crotonase"/>
    <property type="match status" value="2"/>
</dbReference>
<dbReference type="PANTHER" id="PTHR42995">
    <property type="entry name" value="ACETYL-COENZYME A CARBOXYLASE CARBOXYL TRANSFERASE SUBUNIT BETA, CHLOROPLASTIC"/>
    <property type="match status" value="1"/>
</dbReference>
<gene>
    <name evidence="3" type="ORF">SAMN02799620_02758</name>
</gene>
<dbReference type="Proteomes" id="UP000199707">
    <property type="component" value="Unassembled WGS sequence"/>
</dbReference>
<evidence type="ECO:0000259" key="2">
    <source>
        <dbReference type="PROSITE" id="PS50980"/>
    </source>
</evidence>
<reference evidence="4" key="1">
    <citation type="submission" date="2016-10" db="EMBL/GenBank/DDBJ databases">
        <authorList>
            <person name="Varghese N."/>
            <person name="Submissions S."/>
        </authorList>
    </citation>
    <scope>NUCLEOTIDE SEQUENCE [LARGE SCALE GENOMIC DNA]</scope>
    <source>
        <strain evidence="4">UNC267MFSha1.1M11</strain>
    </source>
</reference>
<dbReference type="InterPro" id="IPR029045">
    <property type="entry name" value="ClpP/crotonase-like_dom_sf"/>
</dbReference>
<dbReference type="GO" id="GO:0016831">
    <property type="term" value="F:carboxy-lyase activity"/>
    <property type="evidence" value="ECO:0007669"/>
    <property type="project" value="InterPro"/>
</dbReference>
<dbReference type="NCBIfam" id="NF005530">
    <property type="entry name" value="PRK07189.1"/>
    <property type="match status" value="1"/>
</dbReference>
<dbReference type="PROSITE" id="PS50980">
    <property type="entry name" value="COA_CT_NTER"/>
    <property type="match status" value="1"/>
</dbReference>
<dbReference type="InterPro" id="IPR017556">
    <property type="entry name" value="Malonate_beta"/>
</dbReference>
<dbReference type="GO" id="GO:0006633">
    <property type="term" value="P:fatty acid biosynthetic process"/>
    <property type="evidence" value="ECO:0007669"/>
    <property type="project" value="TreeGrafter"/>
</dbReference>
<dbReference type="GO" id="GO:0005975">
    <property type="term" value="P:carbohydrate metabolic process"/>
    <property type="evidence" value="ECO:0007669"/>
    <property type="project" value="InterPro"/>
</dbReference>
<protein>
    <submittedName>
        <fullName evidence="3">Malonate decarboxylase beta subunit</fullName>
    </submittedName>
</protein>
<organism evidence="3 4">
    <name type="scientific">Mycolicibacterium fluoranthenivorans</name>
    <dbReference type="NCBI Taxonomy" id="258505"/>
    <lineage>
        <taxon>Bacteria</taxon>
        <taxon>Bacillati</taxon>
        <taxon>Actinomycetota</taxon>
        <taxon>Actinomycetes</taxon>
        <taxon>Mycobacteriales</taxon>
        <taxon>Mycobacteriaceae</taxon>
        <taxon>Mycolicibacterium</taxon>
    </lineage>
</organism>
<dbReference type="Gene3D" id="3.90.226.10">
    <property type="entry name" value="2-enoyl-CoA Hydratase, Chain A, domain 1"/>
    <property type="match status" value="2"/>
</dbReference>
<proteinExistence type="predicted"/>
<evidence type="ECO:0000313" key="3">
    <source>
        <dbReference type="EMBL" id="SCX19815.1"/>
    </source>
</evidence>
<keyword evidence="1" id="KW-0808">Transferase</keyword>
<dbReference type="RefSeq" id="WP_235632849.1">
    <property type="nucleotide sequence ID" value="NZ_FMUB01000005.1"/>
</dbReference>
<dbReference type="GO" id="GO:0003989">
    <property type="term" value="F:acetyl-CoA carboxylase activity"/>
    <property type="evidence" value="ECO:0007669"/>
    <property type="project" value="TreeGrafter"/>
</dbReference>
<dbReference type="InterPro" id="IPR034733">
    <property type="entry name" value="AcCoA_carboxyl_beta"/>
</dbReference>
<dbReference type="PANTHER" id="PTHR42995:SF1">
    <property type="entry name" value="MALONATE DECARBOXYLASE BETA SUBUNIT"/>
    <property type="match status" value="1"/>
</dbReference>
<dbReference type="InterPro" id="IPR011762">
    <property type="entry name" value="COA_CT_N"/>
</dbReference>
<dbReference type="NCBIfam" id="TIGR03133">
    <property type="entry name" value="malonate_beta"/>
    <property type="match status" value="1"/>
</dbReference>
<evidence type="ECO:0000256" key="1">
    <source>
        <dbReference type="ARBA" id="ARBA00022679"/>
    </source>
</evidence>
<dbReference type="GO" id="GO:2001295">
    <property type="term" value="P:malonyl-CoA biosynthetic process"/>
    <property type="evidence" value="ECO:0007669"/>
    <property type="project" value="TreeGrafter"/>
</dbReference>